<name>A0A430AZM3_9ENTE</name>
<feature type="transmembrane region" description="Helical" evidence="1">
    <location>
        <begin position="111"/>
        <end position="131"/>
    </location>
</feature>
<dbReference type="InterPro" id="IPR050303">
    <property type="entry name" value="GatZ_KbaZ_carbometab"/>
</dbReference>
<feature type="transmembrane region" description="Helical" evidence="1">
    <location>
        <begin position="222"/>
        <end position="239"/>
    </location>
</feature>
<dbReference type="PANTHER" id="PTHR32502">
    <property type="entry name" value="N-ACETYLGALACTOSAMINE PERMEASE II COMPONENT-RELATED"/>
    <property type="match status" value="1"/>
</dbReference>
<evidence type="ECO:0000256" key="1">
    <source>
        <dbReference type="SAM" id="Phobius"/>
    </source>
</evidence>
<reference evidence="2 3" key="1">
    <citation type="submission" date="2017-05" db="EMBL/GenBank/DDBJ databases">
        <title>Vagococcus spp. assemblies.</title>
        <authorList>
            <person name="Gulvik C.A."/>
        </authorList>
    </citation>
    <scope>NUCLEOTIDE SEQUENCE [LARGE SCALE GENOMIC DNA]</scope>
    <source>
        <strain evidence="2 3">CCUG 51432</strain>
    </source>
</reference>
<dbReference type="Pfam" id="PF03613">
    <property type="entry name" value="EIID-AGA"/>
    <property type="match status" value="1"/>
</dbReference>
<feature type="transmembrane region" description="Helical" evidence="1">
    <location>
        <begin position="180"/>
        <end position="202"/>
    </location>
</feature>
<dbReference type="EMBL" id="NGKA01000005">
    <property type="protein sequence ID" value="RSU13504.1"/>
    <property type="molecule type" value="Genomic_DNA"/>
</dbReference>
<dbReference type="PROSITE" id="PS51108">
    <property type="entry name" value="PTS_EIID"/>
    <property type="match status" value="1"/>
</dbReference>
<keyword evidence="1" id="KW-0812">Transmembrane</keyword>
<evidence type="ECO:0000313" key="2">
    <source>
        <dbReference type="EMBL" id="RSU13504.1"/>
    </source>
</evidence>
<dbReference type="InterPro" id="IPR004704">
    <property type="entry name" value="PTS_IID_man"/>
</dbReference>
<keyword evidence="1" id="KW-0472">Membrane</keyword>
<dbReference type="RefSeq" id="WP_126807779.1">
    <property type="nucleotide sequence ID" value="NZ_NGKA01000005.1"/>
</dbReference>
<dbReference type="Proteomes" id="UP000287605">
    <property type="component" value="Unassembled WGS sequence"/>
</dbReference>
<proteinExistence type="predicted"/>
<comment type="caution">
    <text evidence="2">The sequence shown here is derived from an EMBL/GenBank/DDBJ whole genome shotgun (WGS) entry which is preliminary data.</text>
</comment>
<dbReference type="PANTHER" id="PTHR32502:SF27">
    <property type="entry name" value="PTS SYSTEM, MANNOSE-SPECIFIC IID COMPONENT"/>
    <property type="match status" value="1"/>
</dbReference>
<protein>
    <submittedName>
        <fullName evidence="2">PTS mannose transporter subunit IID</fullName>
    </submittedName>
</protein>
<keyword evidence="1" id="KW-1133">Transmembrane helix</keyword>
<feature type="transmembrane region" description="Helical" evidence="1">
    <location>
        <begin position="137"/>
        <end position="159"/>
    </location>
</feature>
<keyword evidence="3" id="KW-1185">Reference proteome</keyword>
<dbReference type="OrthoDB" id="9795582at2"/>
<feature type="transmembrane region" description="Helical" evidence="1">
    <location>
        <begin position="246"/>
        <end position="265"/>
    </location>
</feature>
<dbReference type="GO" id="GO:0009401">
    <property type="term" value="P:phosphoenolpyruvate-dependent sugar phosphotransferase system"/>
    <property type="evidence" value="ECO:0007669"/>
    <property type="project" value="InterPro"/>
</dbReference>
<dbReference type="GO" id="GO:0005886">
    <property type="term" value="C:plasma membrane"/>
    <property type="evidence" value="ECO:0007669"/>
    <property type="project" value="TreeGrafter"/>
</dbReference>
<sequence length="267" mass="29238">MEKQLTKKDLNKLFWRLQSVRVTLNYETMQAPGFMRAIAPVLQKFYPDKEDLAEAMKRHNTFYNSHVVGNAIILGISAAMEEITTTPEDKEGVIALKTGLMGPLAGIGDSLLKFTWVPIIGSIGASLALNGSILGPILMFVLFNIVNMGGKYFGLVYGYEKGIDFFTKTEDNTIIQRISSMANVVGLMVVGSMIASSVKINTILEISAGENVIQLQEMLDTIMPNFLGLLVTIIVYNVLKKTSGKHSALIIISIMAISVLLKYLGVI</sequence>
<gene>
    <name evidence="2" type="ORF">CBF29_04425</name>
</gene>
<accession>A0A430AZM3</accession>
<dbReference type="AlphaFoldDB" id="A0A430AZM3"/>
<evidence type="ECO:0000313" key="3">
    <source>
        <dbReference type="Proteomes" id="UP000287605"/>
    </source>
</evidence>
<organism evidence="2 3">
    <name type="scientific">Vagococcus elongatus</name>
    <dbReference type="NCBI Taxonomy" id="180344"/>
    <lineage>
        <taxon>Bacteria</taxon>
        <taxon>Bacillati</taxon>
        <taxon>Bacillota</taxon>
        <taxon>Bacilli</taxon>
        <taxon>Lactobacillales</taxon>
        <taxon>Enterococcaceae</taxon>
        <taxon>Vagococcus</taxon>
    </lineage>
</organism>